<dbReference type="Pfam" id="PF13458">
    <property type="entry name" value="Peripla_BP_6"/>
    <property type="match status" value="1"/>
</dbReference>
<dbReference type="SUPFAM" id="SSF53822">
    <property type="entry name" value="Periplasmic binding protein-like I"/>
    <property type="match status" value="1"/>
</dbReference>
<feature type="domain" description="Leucine-binding protein" evidence="5">
    <location>
        <begin position="49"/>
        <end position="194"/>
    </location>
</feature>
<evidence type="ECO:0000259" key="5">
    <source>
        <dbReference type="Pfam" id="PF13458"/>
    </source>
</evidence>
<keyword evidence="7" id="KW-1185">Reference proteome</keyword>
<dbReference type="EMBL" id="JAFIRR010000227">
    <property type="protein sequence ID" value="MCO6419778.1"/>
    <property type="molecule type" value="Genomic_DNA"/>
</dbReference>
<gene>
    <name evidence="6" type="ORF">JYK14_26960</name>
</gene>
<evidence type="ECO:0000313" key="6">
    <source>
        <dbReference type="EMBL" id="MCO6419778.1"/>
    </source>
</evidence>
<protein>
    <submittedName>
        <fullName evidence="6">Penicillin-binding protein activator</fullName>
    </submittedName>
</protein>
<name>A0ABT1DCW5_9PROT</name>
<feature type="chain" id="PRO_5047410871" evidence="4">
    <location>
        <begin position="24"/>
        <end position="195"/>
    </location>
</feature>
<dbReference type="Gene3D" id="3.40.50.2300">
    <property type="match status" value="1"/>
</dbReference>
<sequence length="195" mass="19456">MPVPSSRPPVLALLAFLPLLACAPQAPRIAAPGYAPPAAPLVQEVPRSRVGLLLPLSGANKPLGEAMLNAAQLALFDQADPGIEFLPRDTGGTPAGAAEAARSALSAGARALAGPLTLNETAAAAGPARNAHAPLIAFTSDADQGGGGVWVLGMTPGEQAERMAGAAAADGARRIGLLAPDDEFGRRLAGALRAK</sequence>
<comment type="similarity">
    <text evidence="1">Belongs to the leucine-binding protein family.</text>
</comment>
<keyword evidence="3" id="KW-0029">Amino-acid transport</keyword>
<keyword evidence="2 4" id="KW-0732">Signal</keyword>
<dbReference type="InterPro" id="IPR028081">
    <property type="entry name" value="Leu-bd"/>
</dbReference>
<evidence type="ECO:0000256" key="1">
    <source>
        <dbReference type="ARBA" id="ARBA00010062"/>
    </source>
</evidence>
<dbReference type="PANTHER" id="PTHR30483:SF6">
    <property type="entry name" value="PERIPLASMIC BINDING PROTEIN OF ABC TRANSPORTER FOR NATURAL AMINO ACIDS"/>
    <property type="match status" value="1"/>
</dbReference>
<organism evidence="6 7">
    <name type="scientific">Siccirubricoccus soli</name>
    <dbReference type="NCBI Taxonomy" id="2899147"/>
    <lineage>
        <taxon>Bacteria</taxon>
        <taxon>Pseudomonadati</taxon>
        <taxon>Pseudomonadota</taxon>
        <taxon>Alphaproteobacteria</taxon>
        <taxon>Acetobacterales</taxon>
        <taxon>Roseomonadaceae</taxon>
        <taxon>Siccirubricoccus</taxon>
    </lineage>
</organism>
<keyword evidence="3" id="KW-0813">Transport</keyword>
<dbReference type="PANTHER" id="PTHR30483">
    <property type="entry name" value="LEUCINE-SPECIFIC-BINDING PROTEIN"/>
    <property type="match status" value="1"/>
</dbReference>
<evidence type="ECO:0000313" key="7">
    <source>
        <dbReference type="Proteomes" id="UP001523392"/>
    </source>
</evidence>
<evidence type="ECO:0000256" key="2">
    <source>
        <dbReference type="ARBA" id="ARBA00022729"/>
    </source>
</evidence>
<accession>A0ABT1DCW5</accession>
<comment type="caution">
    <text evidence="6">The sequence shown here is derived from an EMBL/GenBank/DDBJ whole genome shotgun (WGS) entry which is preliminary data.</text>
</comment>
<dbReference type="Proteomes" id="UP001523392">
    <property type="component" value="Unassembled WGS sequence"/>
</dbReference>
<dbReference type="InterPro" id="IPR051010">
    <property type="entry name" value="BCAA_transport"/>
</dbReference>
<proteinExistence type="inferred from homology"/>
<evidence type="ECO:0000256" key="4">
    <source>
        <dbReference type="SAM" id="SignalP"/>
    </source>
</evidence>
<evidence type="ECO:0000256" key="3">
    <source>
        <dbReference type="ARBA" id="ARBA00022970"/>
    </source>
</evidence>
<dbReference type="InterPro" id="IPR028082">
    <property type="entry name" value="Peripla_BP_I"/>
</dbReference>
<feature type="signal peptide" evidence="4">
    <location>
        <begin position="1"/>
        <end position="23"/>
    </location>
</feature>
<reference evidence="6 7" key="1">
    <citation type="submission" date="2021-12" db="EMBL/GenBank/DDBJ databases">
        <title>Siccirubricoccus leaddurans sp. nov., a high concentration Zn2+ tolerance bacterium.</title>
        <authorList>
            <person name="Cao Y."/>
        </authorList>
    </citation>
    <scope>NUCLEOTIDE SEQUENCE [LARGE SCALE GENOMIC DNA]</scope>
    <source>
        <strain evidence="6 7">KC 17139</strain>
    </source>
</reference>
<dbReference type="RefSeq" id="WP_252956458.1">
    <property type="nucleotide sequence ID" value="NZ_JAFIRR010000227.1"/>
</dbReference>
<feature type="non-terminal residue" evidence="6">
    <location>
        <position position="195"/>
    </location>
</feature>